<accession>A0A7S2RM94</accession>
<organism evidence="6">
    <name type="scientific">Rhizochromulina marina</name>
    <dbReference type="NCBI Taxonomy" id="1034831"/>
    <lineage>
        <taxon>Eukaryota</taxon>
        <taxon>Sar</taxon>
        <taxon>Stramenopiles</taxon>
        <taxon>Ochrophyta</taxon>
        <taxon>Dictyochophyceae</taxon>
        <taxon>Rhizochromulinales</taxon>
        <taxon>Rhizochromulina</taxon>
    </lineage>
</organism>
<evidence type="ECO:0000256" key="2">
    <source>
        <dbReference type="ARBA" id="ARBA00019992"/>
    </source>
</evidence>
<dbReference type="InterPro" id="IPR033891">
    <property type="entry name" value="TTC38"/>
</dbReference>
<dbReference type="AlphaFoldDB" id="A0A7S2RM94"/>
<gene>
    <name evidence="6" type="ORF">RMAR1173_LOCUS6012</name>
</gene>
<proteinExistence type="inferred from homology"/>
<keyword evidence="5" id="KW-1133">Transmembrane helix</keyword>
<evidence type="ECO:0000256" key="5">
    <source>
        <dbReference type="SAM" id="Phobius"/>
    </source>
</evidence>
<dbReference type="PANTHER" id="PTHR16263:SF4">
    <property type="entry name" value="TETRATRICOPEPTIDE REPEAT PROTEIN 38"/>
    <property type="match status" value="1"/>
</dbReference>
<sequence>MDQIIDMNGLAVSTVSHEAVQAADQFVEEVLVYGNRWHCILAAVEADPNWSLGYILCADYHMSMRESQVDAKECLKMARDLMGSATPREAQYLLAYEALVVEGDLRKAAGLFSAVLEAHPRDLFALKRGQLLWFFLGQPEEMLRVAQGPVAEANRGRPFFDGMVAFALEQAGQLSEAEATAWRGLESSKEAQVPDPWTHHALAHALYFQGRLTEGISLMQGLAGSWGRCCSFMLTHNWWHIALFHLDRGTPQDWVRLGVLFDTRIWGVDKANIQDQLGALGLLIKWELRAIAPPSPNQAPETMSALGCGMGDGVRHEERWIDVLHHVARRGVSGTGADPLFDLLALYGFVSMGLGDNAEALFNRIVSNAEACPTPERRLDLTQVWVPFARGIRRFAAGDRASAVSDMRGAWRRLAVVGGSSEQRDVLIEMFLHALLAAGCWDEACRLLEQRQRERHHAVPETARLLAWAYRKRGDTASVGQARRELLDLSERYALEAEREAEERRRQEERGPRGQPALQMAWEAAAAQVAKAAPAAASTAQAAVSAARAAIAEPLEPQFLVAWVAAAAVAASAAVVVLRSSLLP</sequence>
<keyword evidence="4" id="KW-0802">TPR repeat</keyword>
<evidence type="ECO:0000256" key="4">
    <source>
        <dbReference type="ARBA" id="ARBA00022803"/>
    </source>
</evidence>
<feature type="transmembrane region" description="Helical" evidence="5">
    <location>
        <begin position="560"/>
        <end position="578"/>
    </location>
</feature>
<keyword evidence="5" id="KW-0812">Transmembrane</keyword>
<dbReference type="PANTHER" id="PTHR16263">
    <property type="entry name" value="TETRATRICOPEPTIDE REPEAT PROTEIN 38"/>
    <property type="match status" value="1"/>
</dbReference>
<keyword evidence="5" id="KW-0472">Membrane</keyword>
<evidence type="ECO:0000256" key="1">
    <source>
        <dbReference type="ARBA" id="ARBA00005857"/>
    </source>
</evidence>
<dbReference type="Gene3D" id="1.25.40.10">
    <property type="entry name" value="Tetratricopeptide repeat domain"/>
    <property type="match status" value="1"/>
</dbReference>
<keyword evidence="3" id="KW-0677">Repeat</keyword>
<name>A0A7S2RM94_9STRA</name>
<protein>
    <recommendedName>
        <fullName evidence="2">Tetratricopeptide repeat protein 38</fullName>
    </recommendedName>
</protein>
<dbReference type="InterPro" id="IPR011990">
    <property type="entry name" value="TPR-like_helical_dom_sf"/>
</dbReference>
<reference evidence="6" key="1">
    <citation type="submission" date="2021-01" db="EMBL/GenBank/DDBJ databases">
        <authorList>
            <person name="Corre E."/>
            <person name="Pelletier E."/>
            <person name="Niang G."/>
            <person name="Scheremetjew M."/>
            <person name="Finn R."/>
            <person name="Kale V."/>
            <person name="Holt S."/>
            <person name="Cochrane G."/>
            <person name="Meng A."/>
            <person name="Brown T."/>
            <person name="Cohen L."/>
        </authorList>
    </citation>
    <scope>NUCLEOTIDE SEQUENCE</scope>
    <source>
        <strain evidence="6">CCMP1243</strain>
    </source>
</reference>
<comment type="similarity">
    <text evidence="1">Belongs to the TTC38 family.</text>
</comment>
<evidence type="ECO:0000313" key="6">
    <source>
        <dbReference type="EMBL" id="CAD9675218.1"/>
    </source>
</evidence>
<dbReference type="EMBL" id="HBHJ01009234">
    <property type="protein sequence ID" value="CAD9675218.1"/>
    <property type="molecule type" value="Transcribed_RNA"/>
</dbReference>
<evidence type="ECO:0000256" key="3">
    <source>
        <dbReference type="ARBA" id="ARBA00022737"/>
    </source>
</evidence>